<organism evidence="1 2">
    <name type="scientific">Candidatus Geothrix odensensis</name>
    <dbReference type="NCBI Taxonomy" id="2954440"/>
    <lineage>
        <taxon>Bacteria</taxon>
        <taxon>Pseudomonadati</taxon>
        <taxon>Acidobacteriota</taxon>
        <taxon>Holophagae</taxon>
        <taxon>Holophagales</taxon>
        <taxon>Holophagaceae</taxon>
        <taxon>Geothrix</taxon>
    </lineage>
</organism>
<accession>A0A936F1M1</accession>
<sequence>MRRTASILGLVLTAGLTIIPLSAQEVLNLKINDLANHPLQTNGLSITITKLNGHQRFASITKWAGRAHVTFTIENKSPSFHAFSPFDLCFVGNDEIQVLPFYEINSVDDIAPIAFRIAPGARLSTEYVLTGRLKFPAKIYLGDRLVAQVAE</sequence>
<dbReference type="EMBL" id="JADKCH010000005">
    <property type="protein sequence ID" value="MBK8572458.1"/>
    <property type="molecule type" value="Genomic_DNA"/>
</dbReference>
<reference evidence="1 2" key="1">
    <citation type="submission" date="2020-10" db="EMBL/GenBank/DDBJ databases">
        <title>Connecting structure to function with the recovery of over 1000 high-quality activated sludge metagenome-assembled genomes encoding full-length rRNA genes using long-read sequencing.</title>
        <authorList>
            <person name="Singleton C.M."/>
            <person name="Petriglieri F."/>
            <person name="Kristensen J.M."/>
            <person name="Kirkegaard R.H."/>
            <person name="Michaelsen T.Y."/>
            <person name="Andersen M.H."/>
            <person name="Karst S.M."/>
            <person name="Dueholm M.S."/>
            <person name="Nielsen P.H."/>
            <person name="Albertsen M."/>
        </authorList>
    </citation>
    <scope>NUCLEOTIDE SEQUENCE [LARGE SCALE GENOMIC DNA]</scope>
    <source>
        <strain evidence="1">OdNE_18-Q3-R46-58_MAXAC.008</strain>
    </source>
</reference>
<dbReference type="Proteomes" id="UP000709959">
    <property type="component" value="Unassembled WGS sequence"/>
</dbReference>
<evidence type="ECO:0000313" key="2">
    <source>
        <dbReference type="Proteomes" id="UP000709959"/>
    </source>
</evidence>
<evidence type="ECO:0000313" key="1">
    <source>
        <dbReference type="EMBL" id="MBK8572458.1"/>
    </source>
</evidence>
<name>A0A936F1M1_9BACT</name>
<gene>
    <name evidence="1" type="ORF">IPN91_07350</name>
</gene>
<dbReference type="AlphaFoldDB" id="A0A936F1M1"/>
<proteinExistence type="predicted"/>
<comment type="caution">
    <text evidence="1">The sequence shown here is derived from an EMBL/GenBank/DDBJ whole genome shotgun (WGS) entry which is preliminary data.</text>
</comment>
<protein>
    <submittedName>
        <fullName evidence="1">Uncharacterized protein</fullName>
    </submittedName>
</protein>